<accession>A0ABU2RHA5</accession>
<feature type="region of interest" description="Disordered" evidence="1">
    <location>
        <begin position="19"/>
        <end position="40"/>
    </location>
</feature>
<keyword evidence="3" id="KW-1185">Reference proteome</keyword>
<evidence type="ECO:0000313" key="3">
    <source>
        <dbReference type="Proteomes" id="UP001183777"/>
    </source>
</evidence>
<feature type="compositionally biased region" description="Basic and acidic residues" evidence="1">
    <location>
        <begin position="19"/>
        <end position="32"/>
    </location>
</feature>
<dbReference type="Proteomes" id="UP001183777">
    <property type="component" value="Unassembled WGS sequence"/>
</dbReference>
<organism evidence="2 3">
    <name type="scientific">Streptomyces salyersiae</name>
    <dbReference type="NCBI Taxonomy" id="3075530"/>
    <lineage>
        <taxon>Bacteria</taxon>
        <taxon>Bacillati</taxon>
        <taxon>Actinomycetota</taxon>
        <taxon>Actinomycetes</taxon>
        <taxon>Kitasatosporales</taxon>
        <taxon>Streptomycetaceae</taxon>
        <taxon>Streptomyces</taxon>
    </lineage>
</organism>
<evidence type="ECO:0000313" key="2">
    <source>
        <dbReference type="EMBL" id="MDT0428240.1"/>
    </source>
</evidence>
<reference evidence="3" key="1">
    <citation type="submission" date="2023-07" db="EMBL/GenBank/DDBJ databases">
        <title>30 novel species of actinomycetes from the DSMZ collection.</title>
        <authorList>
            <person name="Nouioui I."/>
        </authorList>
    </citation>
    <scope>NUCLEOTIDE SEQUENCE [LARGE SCALE GENOMIC DNA]</scope>
    <source>
        <strain evidence="3">DSM 41770</strain>
    </source>
</reference>
<gene>
    <name evidence="2" type="ORF">RM649_11360</name>
</gene>
<name>A0ABU2RHA5_9ACTN</name>
<dbReference type="RefSeq" id="WP_267950932.1">
    <property type="nucleotide sequence ID" value="NZ_JAVREX010000004.1"/>
</dbReference>
<dbReference type="EMBL" id="JAVREX010000004">
    <property type="protein sequence ID" value="MDT0428240.1"/>
    <property type="molecule type" value="Genomic_DNA"/>
</dbReference>
<comment type="caution">
    <text evidence="2">The sequence shown here is derived from an EMBL/GenBank/DDBJ whole genome shotgun (WGS) entry which is preliminary data.</text>
</comment>
<protein>
    <submittedName>
        <fullName evidence="2">Uncharacterized protein</fullName>
    </submittedName>
</protein>
<evidence type="ECO:0000256" key="1">
    <source>
        <dbReference type="SAM" id="MobiDB-lite"/>
    </source>
</evidence>
<sequence length="40" mass="4494">MRNRDRLAVSLSFATDSPVLDRRPREEQEDAVRTAFAGCG</sequence>
<proteinExistence type="predicted"/>